<dbReference type="OrthoDB" id="6071240at2759"/>
<dbReference type="GeneID" id="111109580"/>
<evidence type="ECO:0000256" key="3">
    <source>
        <dbReference type="ARBA" id="ARBA00022729"/>
    </source>
</evidence>
<evidence type="ECO:0000256" key="5">
    <source>
        <dbReference type="ARBA" id="ARBA00023136"/>
    </source>
</evidence>
<dbReference type="GO" id="GO:0038023">
    <property type="term" value="F:signaling receptor activity"/>
    <property type="evidence" value="ECO:0007669"/>
    <property type="project" value="TreeGrafter"/>
</dbReference>
<evidence type="ECO:0000256" key="4">
    <source>
        <dbReference type="ARBA" id="ARBA00022989"/>
    </source>
</evidence>
<organism evidence="7 8">
    <name type="scientific">Crassostrea virginica</name>
    <name type="common">Eastern oyster</name>
    <dbReference type="NCBI Taxonomy" id="6565"/>
    <lineage>
        <taxon>Eukaryota</taxon>
        <taxon>Metazoa</taxon>
        <taxon>Spiralia</taxon>
        <taxon>Lophotrochozoa</taxon>
        <taxon>Mollusca</taxon>
        <taxon>Bivalvia</taxon>
        <taxon>Autobranchia</taxon>
        <taxon>Pteriomorphia</taxon>
        <taxon>Ostreida</taxon>
        <taxon>Ostreoidea</taxon>
        <taxon>Ostreidae</taxon>
        <taxon>Crassostrea</taxon>
    </lineage>
</organism>
<evidence type="ECO:0000256" key="1">
    <source>
        <dbReference type="ARBA" id="ARBA00004370"/>
    </source>
</evidence>
<keyword evidence="7" id="KW-1185">Reference proteome</keyword>
<keyword evidence="5" id="KW-0472">Membrane</keyword>
<evidence type="ECO:0000313" key="7">
    <source>
        <dbReference type="Proteomes" id="UP000694844"/>
    </source>
</evidence>
<dbReference type="PRINTS" id="PR01537">
    <property type="entry name" value="INTRLKN1R1F"/>
</dbReference>
<dbReference type="InterPro" id="IPR035897">
    <property type="entry name" value="Toll_tir_struct_dom_sf"/>
</dbReference>
<dbReference type="Pfam" id="PF13676">
    <property type="entry name" value="TIR_2"/>
    <property type="match status" value="1"/>
</dbReference>
<dbReference type="KEGG" id="cvn:111109580"/>
<dbReference type="Proteomes" id="UP000694844">
    <property type="component" value="Chromosome 1"/>
</dbReference>
<dbReference type="GO" id="GO:0005886">
    <property type="term" value="C:plasma membrane"/>
    <property type="evidence" value="ECO:0007669"/>
    <property type="project" value="TreeGrafter"/>
</dbReference>
<gene>
    <name evidence="8" type="primary">LOC111109580</name>
</gene>
<keyword evidence="2" id="KW-0812">Transmembrane</keyword>
<dbReference type="RefSeq" id="XP_022301469.1">
    <property type="nucleotide sequence ID" value="XM_022445761.1"/>
</dbReference>
<dbReference type="GO" id="GO:0007165">
    <property type="term" value="P:signal transduction"/>
    <property type="evidence" value="ECO:0007669"/>
    <property type="project" value="InterPro"/>
</dbReference>
<protein>
    <submittedName>
        <fullName evidence="8">Toll-like receptor 2</fullName>
    </submittedName>
</protein>
<reference evidence="8" key="2">
    <citation type="submission" date="2025-08" db="UniProtKB">
        <authorList>
            <consortium name="RefSeq"/>
        </authorList>
    </citation>
    <scope>IDENTIFICATION</scope>
    <source>
        <tissue evidence="8">Whole sample</tissue>
    </source>
</reference>
<keyword evidence="4" id="KW-1133">Transmembrane helix</keyword>
<proteinExistence type="predicted"/>
<reference evidence="7" key="1">
    <citation type="submission" date="2024-06" db="UniProtKB">
        <authorList>
            <consortium name="RefSeq"/>
        </authorList>
    </citation>
    <scope>NUCLEOTIDE SEQUENCE [LARGE SCALE GENOMIC DNA]</scope>
</reference>
<name>A0A8B8BFA5_CRAVI</name>
<dbReference type="PROSITE" id="PS50104">
    <property type="entry name" value="TIR"/>
    <property type="match status" value="1"/>
</dbReference>
<evidence type="ECO:0000259" key="6">
    <source>
        <dbReference type="PROSITE" id="PS50104"/>
    </source>
</evidence>
<comment type="subcellular location">
    <subcellularLocation>
        <location evidence="1">Membrane</location>
    </subcellularLocation>
</comment>
<dbReference type="Gene3D" id="3.40.50.10140">
    <property type="entry name" value="Toll/interleukin-1 receptor homology (TIR) domain"/>
    <property type="match status" value="1"/>
</dbReference>
<evidence type="ECO:0000256" key="2">
    <source>
        <dbReference type="ARBA" id="ARBA00022692"/>
    </source>
</evidence>
<dbReference type="SMART" id="SM00255">
    <property type="entry name" value="TIR"/>
    <property type="match status" value="1"/>
</dbReference>
<dbReference type="InterPro" id="IPR000157">
    <property type="entry name" value="TIR_dom"/>
</dbReference>
<dbReference type="AlphaFoldDB" id="A0A8B8BFA5"/>
<dbReference type="SUPFAM" id="SSF52200">
    <property type="entry name" value="Toll/Interleukin receptor TIR domain"/>
    <property type="match status" value="1"/>
</dbReference>
<accession>A0A8B8BFA5</accession>
<dbReference type="PANTHER" id="PTHR24365">
    <property type="entry name" value="TOLL-LIKE RECEPTOR"/>
    <property type="match status" value="1"/>
</dbReference>
<sequence length="169" mass="19863">MKRAQDLTRKGYMPIEGCNKGYQYNAFLSFADEDRPLVDQVVTKLEENTILQCQVCVHYRDFTPGKSIYKNIVEAIHMSKKTVVFISRAFLKSSWCKYELRMAMTEESYRKRHVVVMVVLEAIPNTDLPLDVLQYYNKKSYIEKPTSQNDMEVYWKMLGNMVANDDDLY</sequence>
<feature type="domain" description="TIR" evidence="6">
    <location>
        <begin position="22"/>
        <end position="162"/>
    </location>
</feature>
<dbReference type="PANTHER" id="PTHR24365:SF541">
    <property type="entry name" value="PROTEIN TOLL-RELATED"/>
    <property type="match status" value="1"/>
</dbReference>
<evidence type="ECO:0000313" key="8">
    <source>
        <dbReference type="RefSeq" id="XP_022301469.1"/>
    </source>
</evidence>
<keyword evidence="3" id="KW-0732">Signal</keyword>